<reference evidence="4 5" key="1">
    <citation type="journal article" date="2011" name="J. Bacteriol.">
        <title>Genome sequence of the algicidal bacterium Kordia algicida OT-1.</title>
        <authorList>
            <person name="Lee H.S."/>
            <person name="Kang S.G."/>
            <person name="Kwon K.K."/>
            <person name="Lee J.H."/>
            <person name="Kim S.J."/>
        </authorList>
    </citation>
    <scope>NUCLEOTIDE SEQUENCE [LARGE SCALE GENOMIC DNA]</scope>
    <source>
        <strain evidence="4 5">OT-1</strain>
    </source>
</reference>
<keyword evidence="1" id="KW-0732">Signal</keyword>
<accession>A9DXS0</accession>
<evidence type="ECO:0000259" key="2">
    <source>
        <dbReference type="Pfam" id="PF06452"/>
    </source>
</evidence>
<dbReference type="Pfam" id="PF06452">
    <property type="entry name" value="CBM9_1"/>
    <property type="match status" value="1"/>
</dbReference>
<dbReference type="Gene3D" id="2.60.40.1190">
    <property type="match status" value="1"/>
</dbReference>
<name>A9DXS0_9FLAO</name>
<dbReference type="InterPro" id="IPR010502">
    <property type="entry name" value="Carb-bd_dom_fam9"/>
</dbReference>
<dbReference type="eggNOG" id="COG2091">
    <property type="taxonomic scope" value="Bacteria"/>
</dbReference>
<dbReference type="InterPro" id="IPR045670">
    <property type="entry name" value="DUF5916"/>
</dbReference>
<dbReference type="SUPFAM" id="SSF49344">
    <property type="entry name" value="CBD9-like"/>
    <property type="match status" value="1"/>
</dbReference>
<feature type="chain" id="PRO_5002737875" evidence="1">
    <location>
        <begin position="20"/>
        <end position="826"/>
    </location>
</feature>
<sequence length="826" mass="95286">MSRFLVFVLFFSFALHSFAQDSIPKKTYHIKRTETPPKIDGILDDDVWKDAEIATNFIQFRPSIGNTLPDYQKTEVKMVYDDEAIYVSAYLRDKPENIMRQFTSRDNFGINDFFIIAINPNNDGQNDTYFVVFPNGNQADAIANPSVGEDYSWNAVWQNAAKVVNDGWIVEVKIPYRTLRFTNQEVPTWGIQFHRQFRKTRKQYTWNAFDPTKGYIGLYAGEMKGLKNIHPPTRLILYPFASTVIRNRDGETTDEYNFGMDVKYGITENFTLDATLVPDFSQAGFDNLQLNLGPFEQTFSEQRQFFTEGVDLFNKGNLFFSRRIGNSPSGSVNVADNEEVTDFPDEVKLINAVKVSGRTKNGLGIGFFNAITEKTKATIRNNDTGEFRKEVVEPLTNYNIMVVDQQFNQNSSISLINTNVTRDGSGFRDANVTALVADIVNKKNTMNIDAQFKMSNRNLTTGTETGLNSFFAIRKISGKFRYSFDHSFSNTKFDINDLGLNFRNNFNNFGADASYQIFEPTKKLNQFRVNTFVNYRRLYDPSVFTEVNFGVNVFGVLKESLMAFGVDAFLAPGKQFDYFEPRDFDNKRFFTIENQFNVGGFISTDYNKTFALDLNANFSTFFEDNQGYTRYRIRFEPRVRVNEKCIVVFNSSLNVENNRRGYANNSNGLANEIVFGQRDQIEFVNRLSANYSFNAFNTLNLTFRHYWTTVDYDDTPYFLQENGRLEQSLNTFENLGLGDSNVNFSTWNLDFSYTWQFGPGSFLTALYRNQIFNQTAASTATYFNSLNRLFEEPINHTLSVRMVYFIDYNNVKNIFRSKKRNRNINS</sequence>
<dbReference type="RefSeq" id="WP_007094108.1">
    <property type="nucleotide sequence ID" value="NZ_CP142125.1"/>
</dbReference>
<dbReference type="HOGENOM" id="CLU_016090_0_0_10"/>
<comment type="caution">
    <text evidence="4">The sequence shown here is derived from an EMBL/GenBank/DDBJ whole genome shotgun (WGS) entry which is preliminary data.</text>
</comment>
<dbReference type="OrthoDB" id="9786766at2"/>
<feature type="domain" description="Carbohydrate-binding" evidence="2">
    <location>
        <begin position="39"/>
        <end position="191"/>
    </location>
</feature>
<organism evidence="4 5">
    <name type="scientific">Kordia algicida OT-1</name>
    <dbReference type="NCBI Taxonomy" id="391587"/>
    <lineage>
        <taxon>Bacteria</taxon>
        <taxon>Pseudomonadati</taxon>
        <taxon>Bacteroidota</taxon>
        <taxon>Flavobacteriia</taxon>
        <taxon>Flavobacteriales</taxon>
        <taxon>Flavobacteriaceae</taxon>
        <taxon>Kordia</taxon>
    </lineage>
</organism>
<keyword evidence="5" id="KW-1185">Reference proteome</keyword>
<dbReference type="Proteomes" id="UP000002945">
    <property type="component" value="Unassembled WGS sequence"/>
</dbReference>
<protein>
    <submittedName>
        <fullName evidence="4">Uncharacterized protein</fullName>
    </submittedName>
</protein>
<evidence type="ECO:0000256" key="1">
    <source>
        <dbReference type="SAM" id="SignalP"/>
    </source>
</evidence>
<dbReference type="GO" id="GO:0016052">
    <property type="term" value="P:carbohydrate catabolic process"/>
    <property type="evidence" value="ECO:0007669"/>
    <property type="project" value="InterPro"/>
</dbReference>
<feature type="signal peptide" evidence="1">
    <location>
        <begin position="1"/>
        <end position="19"/>
    </location>
</feature>
<dbReference type="STRING" id="391587.KAOT1_07713"/>
<dbReference type="CDD" id="cd09618">
    <property type="entry name" value="CBM9_like_2"/>
    <property type="match status" value="1"/>
</dbReference>
<gene>
    <name evidence="4" type="ORF">KAOT1_07713</name>
</gene>
<evidence type="ECO:0000313" key="4">
    <source>
        <dbReference type="EMBL" id="EDP96038.1"/>
    </source>
</evidence>
<evidence type="ECO:0000313" key="5">
    <source>
        <dbReference type="Proteomes" id="UP000002945"/>
    </source>
</evidence>
<dbReference type="EMBL" id="ABIB01000005">
    <property type="protein sequence ID" value="EDP96038.1"/>
    <property type="molecule type" value="Genomic_DNA"/>
</dbReference>
<dbReference type="GO" id="GO:0004553">
    <property type="term" value="F:hydrolase activity, hydrolyzing O-glycosyl compounds"/>
    <property type="evidence" value="ECO:0007669"/>
    <property type="project" value="InterPro"/>
</dbReference>
<feature type="domain" description="DUF5916" evidence="3">
    <location>
        <begin position="231"/>
        <end position="815"/>
    </location>
</feature>
<evidence type="ECO:0000259" key="3">
    <source>
        <dbReference type="Pfam" id="PF19313"/>
    </source>
</evidence>
<dbReference type="Pfam" id="PF19313">
    <property type="entry name" value="DUF5916"/>
    <property type="match status" value="1"/>
</dbReference>
<dbReference type="AlphaFoldDB" id="A9DXS0"/>
<dbReference type="GO" id="GO:0030246">
    <property type="term" value="F:carbohydrate binding"/>
    <property type="evidence" value="ECO:0007669"/>
    <property type="project" value="InterPro"/>
</dbReference>
<proteinExistence type="predicted"/>